<accession>A0A1I5D3G9</accession>
<dbReference type="InterPro" id="IPR002477">
    <property type="entry name" value="Peptidoglycan-bd-like"/>
</dbReference>
<dbReference type="Pfam" id="PF03734">
    <property type="entry name" value="YkuD"/>
    <property type="match status" value="1"/>
</dbReference>
<feature type="signal peptide" evidence="9">
    <location>
        <begin position="1"/>
        <end position="23"/>
    </location>
</feature>
<dbReference type="GO" id="GO:0008360">
    <property type="term" value="P:regulation of cell shape"/>
    <property type="evidence" value="ECO:0007669"/>
    <property type="project" value="UniProtKB-UniRule"/>
</dbReference>
<proteinExistence type="inferred from homology"/>
<keyword evidence="3" id="KW-0808">Transferase</keyword>
<dbReference type="SUPFAM" id="SSF47090">
    <property type="entry name" value="PGBD-like"/>
    <property type="match status" value="1"/>
</dbReference>
<dbReference type="NCBIfam" id="NF004785">
    <property type="entry name" value="PRK06132.1-2"/>
    <property type="match status" value="1"/>
</dbReference>
<dbReference type="PANTHER" id="PTHR30582:SF2">
    <property type="entry name" value="L,D-TRANSPEPTIDASE YCIB-RELATED"/>
    <property type="match status" value="1"/>
</dbReference>
<evidence type="ECO:0000256" key="7">
    <source>
        <dbReference type="PROSITE-ProRule" id="PRU01373"/>
    </source>
</evidence>
<keyword evidence="6 7" id="KW-0961">Cell wall biogenesis/degradation</keyword>
<dbReference type="InterPro" id="IPR036366">
    <property type="entry name" value="PGBDSf"/>
</dbReference>
<dbReference type="NCBIfam" id="NF004786">
    <property type="entry name" value="PRK06132.1-3"/>
    <property type="match status" value="1"/>
</dbReference>
<evidence type="ECO:0000259" key="10">
    <source>
        <dbReference type="PROSITE" id="PS52029"/>
    </source>
</evidence>
<dbReference type="InterPro" id="IPR050979">
    <property type="entry name" value="LD-transpeptidase"/>
</dbReference>
<evidence type="ECO:0000256" key="9">
    <source>
        <dbReference type="SAM" id="SignalP"/>
    </source>
</evidence>
<dbReference type="CDD" id="cd16913">
    <property type="entry name" value="YkuD_like"/>
    <property type="match status" value="1"/>
</dbReference>
<keyword evidence="4 7" id="KW-0133">Cell shape</keyword>
<organism evidence="11 12">
    <name type="scientific">Cohaesibacter marisflavi</name>
    <dbReference type="NCBI Taxonomy" id="655353"/>
    <lineage>
        <taxon>Bacteria</taxon>
        <taxon>Pseudomonadati</taxon>
        <taxon>Pseudomonadota</taxon>
        <taxon>Alphaproteobacteria</taxon>
        <taxon>Hyphomicrobiales</taxon>
        <taxon>Cohaesibacteraceae</taxon>
    </lineage>
</organism>
<reference evidence="11 12" key="1">
    <citation type="submission" date="2016-10" db="EMBL/GenBank/DDBJ databases">
        <authorList>
            <person name="de Groot N.N."/>
        </authorList>
    </citation>
    <scope>NUCLEOTIDE SEQUENCE [LARGE SCALE GENOMIC DNA]</scope>
    <source>
        <strain evidence="11 12">CGMCC 1.9157</strain>
    </source>
</reference>
<feature type="chain" id="PRO_5011618918" evidence="9">
    <location>
        <begin position="24"/>
        <end position="506"/>
    </location>
</feature>
<dbReference type="OrthoDB" id="463216at2"/>
<dbReference type="PANTHER" id="PTHR30582">
    <property type="entry name" value="L,D-TRANSPEPTIDASE"/>
    <property type="match status" value="1"/>
</dbReference>
<dbReference type="InterPro" id="IPR036365">
    <property type="entry name" value="PGBD-like_sf"/>
</dbReference>
<dbReference type="SUPFAM" id="SSF141523">
    <property type="entry name" value="L,D-transpeptidase catalytic domain-like"/>
    <property type="match status" value="1"/>
</dbReference>
<evidence type="ECO:0000313" key="11">
    <source>
        <dbReference type="EMBL" id="SFN93769.1"/>
    </source>
</evidence>
<protein>
    <submittedName>
        <fullName evidence="11">Lipoprotein-anchoring transpeptidase ErfK/SrfK</fullName>
    </submittedName>
</protein>
<dbReference type="STRING" id="655353.SAMN04488056_102462"/>
<dbReference type="Gene3D" id="2.40.440.10">
    <property type="entry name" value="L,D-transpeptidase catalytic domain-like"/>
    <property type="match status" value="1"/>
</dbReference>
<sequence length="506" mass="55515">MNYKGRLLFTAGFVLSAGGAALATEKPLDPMAATDSPSQAVQTALEADQEAPLQIIVSRKDQRLRVYRGQEVVATSRVSTGKAGHSTPTGIFSILEKRRQHFSNIYDSAPMPYMQRLTWSGIALHESGSVPNYPASHGCVRLPRGFAGKLFSMTERGAHVVIANREAEPELIHNARLFQPEDVQLANKLTELSLGPSQPVKGHGKIALLDDRPSEDPLAAKISMRLNLLDQVKRDNSPIRVFITRQPRGNLVREVQIMLNELGFDAGEPDGLAGKATYGAVRAFIKSRQGSIEDQVQPLKAVIDKTLLTALYHAAGKGEVPTGHIYVRSRFKPLFDAPIMIKNPEAPLGAHLLTATHSHTQSGKLDWLSVNLTDRYDDSMQTRLGVTQDMDNEALVASSAILDRIEIPDEVRAQIDLLVNSGSSITISDRGFSRETTPVGTDFIVLTKPDLPSSRPIQKTVERKKPAKPKQVARNKTEPVQEAPKKKGLFSMLINRGARLTEVKTR</sequence>
<evidence type="ECO:0000313" key="12">
    <source>
        <dbReference type="Proteomes" id="UP000199236"/>
    </source>
</evidence>
<dbReference type="Gene3D" id="1.10.101.10">
    <property type="entry name" value="PGBD-like superfamily/PGBD"/>
    <property type="match status" value="1"/>
</dbReference>
<dbReference type="PROSITE" id="PS52029">
    <property type="entry name" value="LD_TPASE"/>
    <property type="match status" value="1"/>
</dbReference>
<dbReference type="RefSeq" id="WP_090069918.1">
    <property type="nucleotide sequence ID" value="NZ_FOVR01000002.1"/>
</dbReference>
<evidence type="ECO:0000256" key="6">
    <source>
        <dbReference type="ARBA" id="ARBA00023316"/>
    </source>
</evidence>
<dbReference type="EMBL" id="FOVR01000002">
    <property type="protein sequence ID" value="SFN93769.1"/>
    <property type="molecule type" value="Genomic_DNA"/>
</dbReference>
<dbReference type="Proteomes" id="UP000199236">
    <property type="component" value="Unassembled WGS sequence"/>
</dbReference>
<dbReference type="GO" id="GO:0005576">
    <property type="term" value="C:extracellular region"/>
    <property type="evidence" value="ECO:0007669"/>
    <property type="project" value="TreeGrafter"/>
</dbReference>
<dbReference type="GO" id="GO:0071972">
    <property type="term" value="F:peptidoglycan L,D-transpeptidase activity"/>
    <property type="evidence" value="ECO:0007669"/>
    <property type="project" value="TreeGrafter"/>
</dbReference>
<dbReference type="GO" id="GO:0018104">
    <property type="term" value="P:peptidoglycan-protein cross-linking"/>
    <property type="evidence" value="ECO:0007669"/>
    <property type="project" value="TreeGrafter"/>
</dbReference>
<keyword evidence="12" id="KW-1185">Reference proteome</keyword>
<feature type="region of interest" description="Disordered" evidence="8">
    <location>
        <begin position="454"/>
        <end position="488"/>
    </location>
</feature>
<evidence type="ECO:0000256" key="3">
    <source>
        <dbReference type="ARBA" id="ARBA00022679"/>
    </source>
</evidence>
<feature type="active site" description="Nucleophile" evidence="7">
    <location>
        <position position="139"/>
    </location>
</feature>
<evidence type="ECO:0000256" key="5">
    <source>
        <dbReference type="ARBA" id="ARBA00022984"/>
    </source>
</evidence>
<evidence type="ECO:0000256" key="8">
    <source>
        <dbReference type="SAM" id="MobiDB-lite"/>
    </source>
</evidence>
<evidence type="ECO:0000256" key="1">
    <source>
        <dbReference type="ARBA" id="ARBA00004752"/>
    </source>
</evidence>
<feature type="domain" description="L,D-TPase catalytic" evidence="10">
    <location>
        <begin position="53"/>
        <end position="163"/>
    </location>
</feature>
<dbReference type="AlphaFoldDB" id="A0A1I5D3G9"/>
<dbReference type="InterPro" id="IPR005490">
    <property type="entry name" value="LD_TPept_cat_dom"/>
</dbReference>
<keyword evidence="5 7" id="KW-0573">Peptidoglycan synthesis</keyword>
<gene>
    <name evidence="11" type="ORF">SAMN04488056_102462</name>
</gene>
<feature type="active site" description="Proton donor/acceptor" evidence="7">
    <location>
        <position position="125"/>
    </location>
</feature>
<dbReference type="InterPro" id="IPR016915">
    <property type="entry name" value="UCP029342"/>
</dbReference>
<keyword evidence="9" id="KW-0732">Signal</keyword>
<name>A0A1I5D3G9_9HYPH</name>
<dbReference type="InterPro" id="IPR038063">
    <property type="entry name" value="Transpep_catalytic_dom"/>
</dbReference>
<evidence type="ECO:0000256" key="2">
    <source>
        <dbReference type="ARBA" id="ARBA00005992"/>
    </source>
</evidence>
<dbReference type="UniPathway" id="UPA00219"/>
<comment type="pathway">
    <text evidence="1 7">Cell wall biogenesis; peptidoglycan biosynthesis.</text>
</comment>
<dbReference type="GO" id="GO:0071555">
    <property type="term" value="P:cell wall organization"/>
    <property type="evidence" value="ECO:0007669"/>
    <property type="project" value="UniProtKB-UniRule"/>
</dbReference>
<dbReference type="Pfam" id="PF01471">
    <property type="entry name" value="PG_binding_1"/>
    <property type="match status" value="1"/>
</dbReference>
<evidence type="ECO:0000256" key="4">
    <source>
        <dbReference type="ARBA" id="ARBA00022960"/>
    </source>
</evidence>
<dbReference type="GO" id="GO:0016740">
    <property type="term" value="F:transferase activity"/>
    <property type="evidence" value="ECO:0007669"/>
    <property type="project" value="UniProtKB-KW"/>
</dbReference>
<keyword evidence="11" id="KW-0449">Lipoprotein</keyword>
<comment type="similarity">
    <text evidence="2">Belongs to the YkuD family.</text>
</comment>
<feature type="compositionally biased region" description="Basic and acidic residues" evidence="8">
    <location>
        <begin position="475"/>
        <end position="485"/>
    </location>
</feature>
<dbReference type="PIRSF" id="PIRSF029342">
    <property type="entry name" value="UCP029342_ErfK/YbiS/YcfS/YnhG"/>
    <property type="match status" value="1"/>
</dbReference>